<keyword evidence="3" id="KW-1185">Reference proteome</keyword>
<evidence type="ECO:0000313" key="2">
    <source>
        <dbReference type="EMBL" id="RED65753.1"/>
    </source>
</evidence>
<dbReference type="SMART" id="SM01012">
    <property type="entry name" value="ANTAR"/>
    <property type="match status" value="1"/>
</dbReference>
<dbReference type="PROSITE" id="PS50921">
    <property type="entry name" value="ANTAR"/>
    <property type="match status" value="1"/>
</dbReference>
<protein>
    <submittedName>
        <fullName evidence="2">Response regulator NasT</fullName>
    </submittedName>
</protein>
<dbReference type="EMBL" id="QRDY01000001">
    <property type="protein sequence ID" value="RED65753.1"/>
    <property type="molecule type" value="Genomic_DNA"/>
</dbReference>
<name>A0A3D9IVB2_9BACL</name>
<feature type="domain" description="ANTAR" evidence="1">
    <location>
        <begin position="130"/>
        <end position="191"/>
    </location>
</feature>
<dbReference type="SUPFAM" id="SSF52172">
    <property type="entry name" value="CheY-like"/>
    <property type="match status" value="1"/>
</dbReference>
<dbReference type="GO" id="GO:0003723">
    <property type="term" value="F:RNA binding"/>
    <property type="evidence" value="ECO:0007669"/>
    <property type="project" value="InterPro"/>
</dbReference>
<dbReference type="InterPro" id="IPR011006">
    <property type="entry name" value="CheY-like_superfamily"/>
</dbReference>
<dbReference type="AlphaFoldDB" id="A0A3D9IVB2"/>
<dbReference type="InterPro" id="IPR005561">
    <property type="entry name" value="ANTAR"/>
</dbReference>
<evidence type="ECO:0000259" key="1">
    <source>
        <dbReference type="PROSITE" id="PS50921"/>
    </source>
</evidence>
<dbReference type="OrthoDB" id="9795002at2"/>
<organism evidence="2 3">
    <name type="scientific">Cohnella lupini</name>
    <dbReference type="NCBI Taxonomy" id="1294267"/>
    <lineage>
        <taxon>Bacteria</taxon>
        <taxon>Bacillati</taxon>
        <taxon>Bacillota</taxon>
        <taxon>Bacilli</taxon>
        <taxon>Bacillales</taxon>
        <taxon>Paenibacillaceae</taxon>
        <taxon>Cohnella</taxon>
    </lineage>
</organism>
<sequence length="208" mass="24077">MRSLLVVHNQTSAPARTLASSPESLPPEFVLRSHGYIVTRTKLKEETAHFIVDADAVILQLPISEIKEWSNHLLELKQLPLLWWCDETAASESLDACEDDVMMDGLLTPSMVGHEIHWTLHFSAKQFMERRQWHNEREQLLGRIEERKWIDMAKSILCEIKNVTESEAYDILRKQAMNERKRMVDVATSIVKVYQLLQENKGNGAKRK</sequence>
<gene>
    <name evidence="2" type="ORF">DFP95_101244</name>
</gene>
<proteinExistence type="predicted"/>
<accession>A0A3D9IVB2</accession>
<evidence type="ECO:0000313" key="3">
    <source>
        <dbReference type="Proteomes" id="UP000256869"/>
    </source>
</evidence>
<comment type="caution">
    <text evidence="2">The sequence shown here is derived from an EMBL/GenBank/DDBJ whole genome shotgun (WGS) entry which is preliminary data.</text>
</comment>
<dbReference type="Proteomes" id="UP000256869">
    <property type="component" value="Unassembled WGS sequence"/>
</dbReference>
<reference evidence="2 3" key="1">
    <citation type="submission" date="2018-07" db="EMBL/GenBank/DDBJ databases">
        <title>Genomic Encyclopedia of Type Strains, Phase III (KMG-III): the genomes of soil and plant-associated and newly described type strains.</title>
        <authorList>
            <person name="Whitman W."/>
        </authorList>
    </citation>
    <scope>NUCLEOTIDE SEQUENCE [LARGE SCALE GENOMIC DNA]</scope>
    <source>
        <strain evidence="2 3">CECT 8236</strain>
    </source>
</reference>
<dbReference type="InterPro" id="IPR036388">
    <property type="entry name" value="WH-like_DNA-bd_sf"/>
</dbReference>
<dbReference type="Gene3D" id="1.10.10.10">
    <property type="entry name" value="Winged helix-like DNA-binding domain superfamily/Winged helix DNA-binding domain"/>
    <property type="match status" value="1"/>
</dbReference>
<dbReference type="Pfam" id="PF03861">
    <property type="entry name" value="ANTAR"/>
    <property type="match status" value="1"/>
</dbReference>
<dbReference type="RefSeq" id="WP_115990736.1">
    <property type="nucleotide sequence ID" value="NZ_QRDY01000001.1"/>
</dbReference>